<dbReference type="Proteomes" id="UP000434850">
    <property type="component" value="Unassembled WGS sequence"/>
</dbReference>
<evidence type="ECO:0000256" key="2">
    <source>
        <dbReference type="PROSITE-ProRule" id="PRU01360"/>
    </source>
</evidence>
<feature type="domain" description="TonB-dependent receptor plug" evidence="3">
    <location>
        <begin position="127"/>
        <end position="232"/>
    </location>
</feature>
<evidence type="ECO:0000313" key="4">
    <source>
        <dbReference type="EMBL" id="MVN91290.1"/>
    </source>
</evidence>
<dbReference type="Pfam" id="PF07715">
    <property type="entry name" value="Plug"/>
    <property type="match status" value="1"/>
</dbReference>
<dbReference type="PANTHER" id="PTHR30069">
    <property type="entry name" value="TONB-DEPENDENT OUTER MEMBRANE RECEPTOR"/>
    <property type="match status" value="1"/>
</dbReference>
<dbReference type="GO" id="GO:0009279">
    <property type="term" value="C:cell outer membrane"/>
    <property type="evidence" value="ECO:0007669"/>
    <property type="project" value="UniProtKB-SubCell"/>
</dbReference>
<dbReference type="Gene3D" id="2.170.130.10">
    <property type="entry name" value="TonB-dependent receptor, plug domain"/>
    <property type="match status" value="1"/>
</dbReference>
<proteinExistence type="inferred from homology"/>
<dbReference type="SUPFAM" id="SSF56935">
    <property type="entry name" value="Porins"/>
    <property type="match status" value="1"/>
</dbReference>
<dbReference type="GO" id="GO:0015344">
    <property type="term" value="F:siderophore uptake transmembrane transporter activity"/>
    <property type="evidence" value="ECO:0007669"/>
    <property type="project" value="TreeGrafter"/>
</dbReference>
<dbReference type="InterPro" id="IPR039426">
    <property type="entry name" value="TonB-dep_rcpt-like"/>
</dbReference>
<dbReference type="FunFam" id="2.170.130.10:FF:000003">
    <property type="entry name" value="SusC/RagA family TonB-linked outer membrane protein"/>
    <property type="match status" value="1"/>
</dbReference>
<organism evidence="4 5">
    <name type="scientific">Mucilaginibacter aquatilis</name>
    <dbReference type="NCBI Taxonomy" id="1517760"/>
    <lineage>
        <taxon>Bacteria</taxon>
        <taxon>Pseudomonadati</taxon>
        <taxon>Bacteroidota</taxon>
        <taxon>Sphingobacteriia</taxon>
        <taxon>Sphingobacteriales</taxon>
        <taxon>Sphingobacteriaceae</taxon>
        <taxon>Mucilaginibacter</taxon>
    </lineage>
</organism>
<comment type="similarity">
    <text evidence="2">Belongs to the TonB-dependent receptor family.</text>
</comment>
<dbReference type="SUPFAM" id="SSF49464">
    <property type="entry name" value="Carboxypeptidase regulatory domain-like"/>
    <property type="match status" value="1"/>
</dbReference>
<keyword evidence="2" id="KW-0472">Membrane</keyword>
<dbReference type="NCBIfam" id="TIGR04056">
    <property type="entry name" value="OMP_RagA_SusC"/>
    <property type="match status" value="1"/>
</dbReference>
<evidence type="ECO:0000256" key="1">
    <source>
        <dbReference type="ARBA" id="ARBA00022729"/>
    </source>
</evidence>
<dbReference type="InterPro" id="IPR012910">
    <property type="entry name" value="Plug_dom"/>
</dbReference>
<evidence type="ECO:0000259" key="3">
    <source>
        <dbReference type="Pfam" id="PF07715"/>
    </source>
</evidence>
<dbReference type="EMBL" id="WQLA01000003">
    <property type="protein sequence ID" value="MVN91290.1"/>
    <property type="molecule type" value="Genomic_DNA"/>
</dbReference>
<keyword evidence="2" id="KW-0812">Transmembrane</keyword>
<dbReference type="GO" id="GO:0044718">
    <property type="term" value="P:siderophore transmembrane transport"/>
    <property type="evidence" value="ECO:0007669"/>
    <property type="project" value="TreeGrafter"/>
</dbReference>
<dbReference type="PANTHER" id="PTHR30069:SF29">
    <property type="entry name" value="HEMOGLOBIN AND HEMOGLOBIN-HAPTOGLOBIN-BINDING PROTEIN 1-RELATED"/>
    <property type="match status" value="1"/>
</dbReference>
<dbReference type="InterPro" id="IPR008969">
    <property type="entry name" value="CarboxyPept-like_regulatory"/>
</dbReference>
<accession>A0A6I4I7X1</accession>
<reference evidence="4 5" key="1">
    <citation type="submission" date="2019-12" db="EMBL/GenBank/DDBJ databases">
        <title>Mucilaginibacter sp. HME9299 genome sequencing and assembly.</title>
        <authorList>
            <person name="Kang H."/>
            <person name="Kim H."/>
            <person name="Joh K."/>
        </authorList>
    </citation>
    <scope>NUCLEOTIDE SEQUENCE [LARGE SCALE GENOMIC DNA]</scope>
    <source>
        <strain evidence="4 5">HME9299</strain>
    </source>
</reference>
<protein>
    <submittedName>
        <fullName evidence="4">SusC/RagA family TonB-linked outer membrane protein</fullName>
    </submittedName>
</protein>
<dbReference type="Gene3D" id="2.60.40.1120">
    <property type="entry name" value="Carboxypeptidase-like, regulatory domain"/>
    <property type="match status" value="1"/>
</dbReference>
<keyword evidence="2" id="KW-0998">Cell outer membrane</keyword>
<comment type="subcellular location">
    <subcellularLocation>
        <location evidence="2">Cell outer membrane</location>
        <topology evidence="2">Multi-pass membrane protein</topology>
    </subcellularLocation>
</comment>
<evidence type="ECO:0000313" key="5">
    <source>
        <dbReference type="Proteomes" id="UP000434850"/>
    </source>
</evidence>
<dbReference type="InterPro" id="IPR023996">
    <property type="entry name" value="TonB-dep_OMP_SusC/RagA"/>
</dbReference>
<dbReference type="AlphaFoldDB" id="A0A6I4I7X1"/>
<dbReference type="OrthoDB" id="9768177at2"/>
<sequence length="1033" mass="113676">MIAGLLITTPFAADARITNVPHKSSAVRLVKQDTPISGRVLDEKGEPLAGLSVTIKGTTSGTITDVNGKYSINVKDKNATLIFTFTGYDPQEVIVGDRSVIDIRMSVSAKSLNDVVVVGYNSQKRATLTGSVSDVKGAEIVKSPQPNVSNSLAGRFSGVIANNRSGEPGYDGSSITIRGLATTNDNSVLVVVDGIPGQIGGLERLDPNDIESISVLKDASAAIYGNRAANGVILVTTKRGKTGKPSISYTFNQGFSQPTRLPQMADAATYAQLVNEMLYNSNAQGGLNQRYSAAQIETFRNGSDPLNYPNTDWIDATLKKVALQNQQSLSVNGGNEDVKYYVSLGTIYQDNLYKNGVTKYKQYNFRSNIDANITKRFKVSVLLSGRQENRQYPTTGGGGIFRSIYRANPTVAPYYPNGLPTIGIEGENPALQVTDIGGVNRNPIHVFNGILKANYLIPGVEGLSVDGFFSVDRAFNFSKNFSKPYNVYNYIASTNVYEPRLYGGFNGRPQLFESQMNDVQLTSNAKLNYARKFGKHDIYAFVGYEQSSNRREYFDATRRNFLSSDLPELGQGGALPTDALNSGYSTNFTRRSVISKIAYNYNEKYMLEAQFRADGTSNFPSDKRWGYFPSVSGAWRVSKEDWFANNVKFFDDLKIRASYGSLGNDKIRQFQYFDNFTIVRNGFVSGTSIQPNLNLIKLGNANITWEVAKKLDIGLNAVFLKNFSIEAIYFNQDREKILMPRSGSVPAVTGIVDPYSGDKLRPDENIGKVNSKGFEATLGYNHTGKEFTWGLSGNVTYAKSTGVFLDDAPGLLPYQTVTGNSLNTPLLYRSLGLFRSAEELAAYPHVVGTKVGDLKLEDFNQDGVIDDRDRVRNIYGNVPRITYGFTLNAAYKNFDLSALIAGQAQVAQYVLPESGTIGNFYKSWADNRFGPNTPNGTFPLVTERSSSSISGQYASTFWLNDASFLRLKNIQIGYNVDAAFLSKIKVSNLRVYFSAFNLFTITKVKDYDPEGDSGSGQFYPQQKIFNLGVNLKF</sequence>
<keyword evidence="1" id="KW-0732">Signal</keyword>
<dbReference type="FunFam" id="2.60.40.1120:FF:000003">
    <property type="entry name" value="Outer membrane protein Omp121"/>
    <property type="match status" value="1"/>
</dbReference>
<dbReference type="NCBIfam" id="TIGR04057">
    <property type="entry name" value="SusC_RagA_signa"/>
    <property type="match status" value="1"/>
</dbReference>
<name>A0A6I4I7X1_9SPHI</name>
<dbReference type="InterPro" id="IPR037066">
    <property type="entry name" value="Plug_dom_sf"/>
</dbReference>
<gene>
    <name evidence="4" type="ORF">GO816_09175</name>
</gene>
<keyword evidence="2" id="KW-1134">Transmembrane beta strand</keyword>
<keyword evidence="2" id="KW-0813">Transport</keyword>
<dbReference type="InterPro" id="IPR023997">
    <property type="entry name" value="TonB-dep_OMP_SusC/RagA_CS"/>
</dbReference>
<dbReference type="Pfam" id="PF13715">
    <property type="entry name" value="CarbopepD_reg_2"/>
    <property type="match status" value="1"/>
</dbReference>
<comment type="caution">
    <text evidence="4">The sequence shown here is derived from an EMBL/GenBank/DDBJ whole genome shotgun (WGS) entry which is preliminary data.</text>
</comment>
<dbReference type="PROSITE" id="PS52016">
    <property type="entry name" value="TONB_DEPENDENT_REC_3"/>
    <property type="match status" value="1"/>
</dbReference>
<keyword evidence="5" id="KW-1185">Reference proteome</keyword>